<accession>A0A6B0SFG7</accession>
<evidence type="ECO:0000313" key="2">
    <source>
        <dbReference type="EMBL" id="MXR20475.1"/>
    </source>
</evidence>
<sequence length="166" mass="17861">MAERTSEAGVEDPVLGEHEEPLTPRAVLSSFAGGIAGLLVMAPVIAGIPILLGVFQMEPLEQFANLVIADANGTLGIAFFVAGGAFVLPLFFLVTATFLPPREPRYLRGATISTLFWASFVFIFWPAASMYVNAVFLVVTLVAHWLYGLVLGSVMQRLTGIPEHQV</sequence>
<keyword evidence="3" id="KW-1185">Reference proteome</keyword>
<feature type="transmembrane region" description="Helical" evidence="1">
    <location>
        <begin position="75"/>
        <end position="99"/>
    </location>
</feature>
<dbReference type="Proteomes" id="UP000471521">
    <property type="component" value="Unassembled WGS sequence"/>
</dbReference>
<feature type="transmembrane region" description="Helical" evidence="1">
    <location>
        <begin position="106"/>
        <end position="125"/>
    </location>
</feature>
<dbReference type="RefSeq" id="WP_159526023.1">
    <property type="nucleotide sequence ID" value="NZ_WUUU01000045.1"/>
</dbReference>
<dbReference type="Pfam" id="PF20587">
    <property type="entry name" value="DUF6789"/>
    <property type="match status" value="1"/>
</dbReference>
<dbReference type="InterPro" id="IPR046739">
    <property type="entry name" value="DUF6789"/>
</dbReference>
<keyword evidence="1" id="KW-0472">Membrane</keyword>
<name>A0A6B0SFG7_9EURY</name>
<protein>
    <submittedName>
        <fullName evidence="2">Cytochrome C oxidase subunit I</fullName>
    </submittedName>
</protein>
<keyword evidence="1" id="KW-0812">Transmembrane</keyword>
<gene>
    <name evidence="2" type="ORF">GRX66_07600</name>
</gene>
<evidence type="ECO:0000313" key="3">
    <source>
        <dbReference type="Proteomes" id="UP000471521"/>
    </source>
</evidence>
<dbReference type="AlphaFoldDB" id="A0A6B0SFG7"/>
<organism evidence="2 3">
    <name type="scientific">Halobacterium bonnevillei</name>
    <dbReference type="NCBI Taxonomy" id="2692200"/>
    <lineage>
        <taxon>Archaea</taxon>
        <taxon>Methanobacteriati</taxon>
        <taxon>Methanobacteriota</taxon>
        <taxon>Stenosarchaea group</taxon>
        <taxon>Halobacteria</taxon>
        <taxon>Halobacteriales</taxon>
        <taxon>Halobacteriaceae</taxon>
        <taxon>Halobacterium</taxon>
    </lineage>
</organism>
<dbReference type="EMBL" id="WUUU01000045">
    <property type="protein sequence ID" value="MXR20475.1"/>
    <property type="molecule type" value="Genomic_DNA"/>
</dbReference>
<keyword evidence="1" id="KW-1133">Transmembrane helix</keyword>
<comment type="caution">
    <text evidence="2">The sequence shown here is derived from an EMBL/GenBank/DDBJ whole genome shotgun (WGS) entry which is preliminary data.</text>
</comment>
<evidence type="ECO:0000256" key="1">
    <source>
        <dbReference type="SAM" id="Phobius"/>
    </source>
</evidence>
<reference evidence="2 3" key="1">
    <citation type="submission" date="2019-12" db="EMBL/GenBank/DDBJ databases">
        <title>Isolation and characterization of three novel carbon monoxide-oxidizing members of Halobacteria from salione crusts and soils.</title>
        <authorList>
            <person name="Myers M.R."/>
            <person name="King G.M."/>
        </authorList>
    </citation>
    <scope>NUCLEOTIDE SEQUENCE [LARGE SCALE GENOMIC DNA]</scope>
    <source>
        <strain evidence="2 3">PCN9</strain>
    </source>
</reference>
<feature type="transmembrane region" description="Helical" evidence="1">
    <location>
        <begin position="31"/>
        <end position="55"/>
    </location>
</feature>
<dbReference type="OrthoDB" id="342717at2157"/>
<feature type="transmembrane region" description="Helical" evidence="1">
    <location>
        <begin position="131"/>
        <end position="151"/>
    </location>
</feature>
<proteinExistence type="predicted"/>